<protein>
    <submittedName>
        <fullName evidence="1">Uncharacterized protein</fullName>
    </submittedName>
</protein>
<dbReference type="AlphaFoldDB" id="A0AAD7A3D0"/>
<evidence type="ECO:0000313" key="1">
    <source>
        <dbReference type="EMBL" id="KAJ7348705.1"/>
    </source>
</evidence>
<keyword evidence="2" id="KW-1185">Reference proteome</keyword>
<name>A0AAD7A3D0_9AGAR</name>
<reference evidence="1" key="1">
    <citation type="submission" date="2023-03" db="EMBL/GenBank/DDBJ databases">
        <title>Massive genome expansion in bonnet fungi (Mycena s.s.) driven by repeated elements and novel gene families across ecological guilds.</title>
        <authorList>
            <consortium name="Lawrence Berkeley National Laboratory"/>
            <person name="Harder C.B."/>
            <person name="Miyauchi S."/>
            <person name="Viragh M."/>
            <person name="Kuo A."/>
            <person name="Thoen E."/>
            <person name="Andreopoulos B."/>
            <person name="Lu D."/>
            <person name="Skrede I."/>
            <person name="Drula E."/>
            <person name="Henrissat B."/>
            <person name="Morin E."/>
            <person name="Kohler A."/>
            <person name="Barry K."/>
            <person name="LaButti K."/>
            <person name="Morin E."/>
            <person name="Salamov A."/>
            <person name="Lipzen A."/>
            <person name="Mereny Z."/>
            <person name="Hegedus B."/>
            <person name="Baldrian P."/>
            <person name="Stursova M."/>
            <person name="Weitz H."/>
            <person name="Taylor A."/>
            <person name="Grigoriev I.V."/>
            <person name="Nagy L.G."/>
            <person name="Martin F."/>
            <person name="Kauserud H."/>
        </authorList>
    </citation>
    <scope>NUCLEOTIDE SEQUENCE</scope>
    <source>
        <strain evidence="1">CBHHK002</strain>
    </source>
</reference>
<proteinExistence type="predicted"/>
<dbReference type="EMBL" id="JARIHO010000017">
    <property type="protein sequence ID" value="KAJ7348705.1"/>
    <property type="molecule type" value="Genomic_DNA"/>
</dbReference>
<accession>A0AAD7A3D0</accession>
<dbReference type="Proteomes" id="UP001218218">
    <property type="component" value="Unassembled WGS sequence"/>
</dbReference>
<sequence>MPVQTHDHYAWTAYTTWQTSVDRLIQPAAMFLQYCSFLHHNGISDYASKYTFASDGPSEEDLQEPLEFLSRFLGPSGEWDSLQFSNITNEVQAYSLISLDTEKKLFSIHPLVYAWSRTTVSNPEKYMSTTGSILGMALSKHPQHDIQLRSLAICPHVELAVQMDAQVALVFKGNMN</sequence>
<gene>
    <name evidence="1" type="ORF">DFH08DRAFT_1000704</name>
</gene>
<evidence type="ECO:0000313" key="2">
    <source>
        <dbReference type="Proteomes" id="UP001218218"/>
    </source>
</evidence>
<comment type="caution">
    <text evidence="1">The sequence shown here is derived from an EMBL/GenBank/DDBJ whole genome shotgun (WGS) entry which is preliminary data.</text>
</comment>
<organism evidence="1 2">
    <name type="scientific">Mycena albidolilacea</name>
    <dbReference type="NCBI Taxonomy" id="1033008"/>
    <lineage>
        <taxon>Eukaryota</taxon>
        <taxon>Fungi</taxon>
        <taxon>Dikarya</taxon>
        <taxon>Basidiomycota</taxon>
        <taxon>Agaricomycotina</taxon>
        <taxon>Agaricomycetes</taxon>
        <taxon>Agaricomycetidae</taxon>
        <taxon>Agaricales</taxon>
        <taxon>Marasmiineae</taxon>
        <taxon>Mycenaceae</taxon>
        <taxon>Mycena</taxon>
    </lineage>
</organism>